<dbReference type="GO" id="GO:0006598">
    <property type="term" value="P:polyamine catabolic process"/>
    <property type="evidence" value="ECO:0007669"/>
    <property type="project" value="TreeGrafter"/>
</dbReference>
<dbReference type="SUPFAM" id="SSF55931">
    <property type="entry name" value="Glutamine synthetase/guanido kinase"/>
    <property type="match status" value="1"/>
</dbReference>
<comment type="similarity">
    <text evidence="2 3">Belongs to the glutamine synthetase family.</text>
</comment>
<dbReference type="PANTHER" id="PTHR43785">
    <property type="entry name" value="GAMMA-GLUTAMYLPUTRESCINE SYNTHETASE"/>
    <property type="match status" value="1"/>
</dbReference>
<protein>
    <submittedName>
        <fullName evidence="5">Glutamine synthetase family protein</fullName>
        <ecNumber evidence="5">6.3.1.-</ecNumber>
    </submittedName>
</protein>
<proteinExistence type="inferred from homology"/>
<dbReference type="Pfam" id="PF00120">
    <property type="entry name" value="Gln-synt_C"/>
    <property type="match status" value="1"/>
</dbReference>
<evidence type="ECO:0000313" key="6">
    <source>
        <dbReference type="Proteomes" id="UP001243844"/>
    </source>
</evidence>
<dbReference type="Proteomes" id="UP001243844">
    <property type="component" value="Unassembled WGS sequence"/>
</dbReference>
<dbReference type="InterPro" id="IPR036651">
    <property type="entry name" value="Gln_synt_N_sf"/>
</dbReference>
<evidence type="ECO:0000256" key="3">
    <source>
        <dbReference type="RuleBase" id="RU000384"/>
    </source>
</evidence>
<dbReference type="SUPFAM" id="SSF54368">
    <property type="entry name" value="Glutamine synthetase, N-terminal domain"/>
    <property type="match status" value="1"/>
</dbReference>
<sequence length="461" mass="52211">MNSLNHQFQEHRQSAITAHFSTQFLDEVDQYLQRYPQTSCVDIFLHDLNGHVRGKRIDVSQLANLAQGCYFPLSIYAMSLEGTVVEASGLGKGIGEPDQFCIPVLGTLQANAIDPETHAQLLLTMQENDGRDCLLEPRNLLKNMMLQLHAQHYYPVMTAELEFYLFKQDMEQVAFNQSAENQSFDVDALDENQHILELIKQHAERQGIEIISIVAESAPGQYELNLLHTADLLTLADQIMSLKRMIRQLAQQHQLRACFMAKPSLHQAGSGLHFHMSIRNEMRSNIFADSEDGQGGVALYRVIAGLLELMPASMAILAPNINSFRRFKLGNHVPLEANWGNNNRNVAIRIPCSDLENTRIEYRVAGADANPYLVMCVILIGTLYGLSHEVLLPERADVLDETDPQVFLANNQLDALKLFQQSQVLSNYFTPSFMSLWSTCKQYEYQSIHNQMTQMELQWGI</sequence>
<dbReference type="InterPro" id="IPR008146">
    <property type="entry name" value="Gln_synth_cat_dom"/>
</dbReference>
<dbReference type="PANTHER" id="PTHR43785:SF12">
    <property type="entry name" value="TYPE-1 GLUTAMINE SYNTHETASE 2"/>
    <property type="match status" value="1"/>
</dbReference>
<dbReference type="EMBL" id="JAVIDL010000020">
    <property type="protein sequence ID" value="MDQ8936260.1"/>
    <property type="molecule type" value="Genomic_DNA"/>
</dbReference>
<evidence type="ECO:0000256" key="1">
    <source>
        <dbReference type="ARBA" id="ARBA00022598"/>
    </source>
</evidence>
<feature type="domain" description="GS catalytic" evidence="4">
    <location>
        <begin position="137"/>
        <end position="461"/>
    </location>
</feature>
<dbReference type="InterPro" id="IPR014746">
    <property type="entry name" value="Gln_synth/guanido_kin_cat_dom"/>
</dbReference>
<reference evidence="5" key="1">
    <citation type="submission" date="2023-08" db="EMBL/GenBank/DDBJ databases">
        <title>Emergence of clinically-relevant ST2 carbapenem-resistant Acinetobacter baumannii strains in hospital sewages in Zhejiang, East of China.</title>
        <authorList>
            <person name="Kaichao C."/>
            <person name="Zhang R."/>
        </authorList>
    </citation>
    <scope>NUCLEOTIDE SEQUENCE</scope>
    <source>
        <strain evidence="5">M-RB-37</strain>
    </source>
</reference>
<dbReference type="Gene3D" id="3.30.590.10">
    <property type="entry name" value="Glutamine synthetase/guanido kinase, catalytic domain"/>
    <property type="match status" value="1"/>
</dbReference>
<dbReference type="PROSITE" id="PS51987">
    <property type="entry name" value="GS_CATALYTIC"/>
    <property type="match status" value="1"/>
</dbReference>
<dbReference type="AlphaFoldDB" id="A0AAW8J933"/>
<accession>A0AAW8J933</accession>
<dbReference type="GO" id="GO:0006542">
    <property type="term" value="P:glutamine biosynthetic process"/>
    <property type="evidence" value="ECO:0007669"/>
    <property type="project" value="InterPro"/>
</dbReference>
<gene>
    <name evidence="5" type="ORF">RFH47_11055</name>
</gene>
<dbReference type="GO" id="GO:0004356">
    <property type="term" value="F:glutamine synthetase activity"/>
    <property type="evidence" value="ECO:0007669"/>
    <property type="project" value="InterPro"/>
</dbReference>
<keyword evidence="1 5" id="KW-0436">Ligase</keyword>
<organism evidence="5 6">
    <name type="scientific">Acinetobacter rudis</name>
    <dbReference type="NCBI Taxonomy" id="632955"/>
    <lineage>
        <taxon>Bacteria</taxon>
        <taxon>Pseudomonadati</taxon>
        <taxon>Pseudomonadota</taxon>
        <taxon>Gammaproteobacteria</taxon>
        <taxon>Moraxellales</taxon>
        <taxon>Moraxellaceae</taxon>
        <taxon>Acinetobacter</taxon>
    </lineage>
</organism>
<comment type="caution">
    <text evidence="5">The sequence shown here is derived from an EMBL/GenBank/DDBJ whole genome shotgun (WGS) entry which is preliminary data.</text>
</comment>
<evidence type="ECO:0000256" key="2">
    <source>
        <dbReference type="PROSITE-ProRule" id="PRU01331"/>
    </source>
</evidence>
<evidence type="ECO:0000259" key="4">
    <source>
        <dbReference type="PROSITE" id="PS51987"/>
    </source>
</evidence>
<dbReference type="RefSeq" id="WP_308981642.1">
    <property type="nucleotide sequence ID" value="NZ_JAVIDL010000020.1"/>
</dbReference>
<name>A0AAW8J933_9GAMM</name>
<evidence type="ECO:0000313" key="5">
    <source>
        <dbReference type="EMBL" id="MDQ8936260.1"/>
    </source>
</evidence>
<dbReference type="EC" id="6.3.1.-" evidence="5"/>
<dbReference type="SMART" id="SM01230">
    <property type="entry name" value="Gln-synt_C"/>
    <property type="match status" value="1"/>
</dbReference>